<dbReference type="Proteomes" id="UP000193067">
    <property type="component" value="Unassembled WGS sequence"/>
</dbReference>
<accession>A0A1Y2J5M8</accession>
<protein>
    <submittedName>
        <fullName evidence="2">Uncharacterized protein</fullName>
    </submittedName>
</protein>
<reference evidence="2 3" key="1">
    <citation type="journal article" date="2015" name="Biotechnol. Biofuels">
        <title>Enhanced degradation of softwood versus hardwood by the white-rot fungus Pycnoporus coccineus.</title>
        <authorList>
            <person name="Couturier M."/>
            <person name="Navarro D."/>
            <person name="Chevret D."/>
            <person name="Henrissat B."/>
            <person name="Piumi F."/>
            <person name="Ruiz-Duenas F.J."/>
            <person name="Martinez A.T."/>
            <person name="Grigoriev I.V."/>
            <person name="Riley R."/>
            <person name="Lipzen A."/>
            <person name="Berrin J.G."/>
            <person name="Master E.R."/>
            <person name="Rosso M.N."/>
        </authorList>
    </citation>
    <scope>NUCLEOTIDE SEQUENCE [LARGE SCALE GENOMIC DNA]</scope>
    <source>
        <strain evidence="2 3">BRFM310</strain>
    </source>
</reference>
<gene>
    <name evidence="2" type="ORF">PYCCODRAFT_1462870</name>
</gene>
<feature type="region of interest" description="Disordered" evidence="1">
    <location>
        <begin position="1"/>
        <end position="24"/>
    </location>
</feature>
<dbReference type="EMBL" id="KZ084086">
    <property type="protein sequence ID" value="OSD08666.1"/>
    <property type="molecule type" value="Genomic_DNA"/>
</dbReference>
<sequence>MSGKTAEDPAWKNKEKAEEGRYARAKEQEALQAIRDELAQTQQPAKAELDVDKDIEGGTSSTAVDLPIDFVQSPKKSVRLQCVVPESRRAQLLLRTVP</sequence>
<name>A0A1Y2J5M8_TRAC3</name>
<dbReference type="AlphaFoldDB" id="A0A1Y2J5M8"/>
<evidence type="ECO:0000256" key="1">
    <source>
        <dbReference type="SAM" id="MobiDB-lite"/>
    </source>
</evidence>
<organism evidence="2 3">
    <name type="scientific">Trametes coccinea (strain BRFM310)</name>
    <name type="common">Pycnoporus coccineus</name>
    <dbReference type="NCBI Taxonomy" id="1353009"/>
    <lineage>
        <taxon>Eukaryota</taxon>
        <taxon>Fungi</taxon>
        <taxon>Dikarya</taxon>
        <taxon>Basidiomycota</taxon>
        <taxon>Agaricomycotina</taxon>
        <taxon>Agaricomycetes</taxon>
        <taxon>Polyporales</taxon>
        <taxon>Polyporaceae</taxon>
        <taxon>Trametes</taxon>
    </lineage>
</organism>
<dbReference type="OrthoDB" id="2563136at2759"/>
<proteinExistence type="predicted"/>
<keyword evidence="3" id="KW-1185">Reference proteome</keyword>
<evidence type="ECO:0000313" key="2">
    <source>
        <dbReference type="EMBL" id="OSD08666.1"/>
    </source>
</evidence>
<evidence type="ECO:0000313" key="3">
    <source>
        <dbReference type="Proteomes" id="UP000193067"/>
    </source>
</evidence>